<dbReference type="RefSeq" id="WP_145938902.1">
    <property type="nucleotide sequence ID" value="NZ_BNAV01000024.1"/>
</dbReference>
<dbReference type="InterPro" id="IPR009057">
    <property type="entry name" value="Homeodomain-like_sf"/>
</dbReference>
<keyword evidence="7" id="KW-1185">Reference proteome</keyword>
<sequence>MPRSGEEARRRLQEAALELYLDRGYDATTTAQIAERAGVTERTFFRHFADKREVFFEGEAGLREALVTAIAEAPADLPPLAVLREAFSAVLPIIEGNRPLLGPRIKVIAATPQLRERELAKVEALNHAMADALRERGLSESLALLAAKVGMAAFERAAREWRADPSRDPHALIAQSFAEVHSLG</sequence>
<evidence type="ECO:0000256" key="1">
    <source>
        <dbReference type="ARBA" id="ARBA00023015"/>
    </source>
</evidence>
<reference evidence="6" key="1">
    <citation type="journal article" date="2014" name="Int. J. Syst. Evol. Microbiol.">
        <title>Complete genome sequence of Corynebacterium casei LMG S-19264T (=DSM 44701T), isolated from a smear-ripened cheese.</title>
        <authorList>
            <consortium name="US DOE Joint Genome Institute (JGI-PGF)"/>
            <person name="Walter F."/>
            <person name="Albersmeier A."/>
            <person name="Kalinowski J."/>
            <person name="Ruckert C."/>
        </authorList>
    </citation>
    <scope>NUCLEOTIDE SEQUENCE</scope>
    <source>
        <strain evidence="6">CGMCC 4.7679</strain>
    </source>
</reference>
<dbReference type="Pfam" id="PF00440">
    <property type="entry name" value="TetR_N"/>
    <property type="match status" value="1"/>
</dbReference>
<feature type="domain" description="HTH tetR-type" evidence="5">
    <location>
        <begin position="6"/>
        <end position="66"/>
    </location>
</feature>
<dbReference type="PRINTS" id="PR00455">
    <property type="entry name" value="HTHTETR"/>
</dbReference>
<accession>A0A8H9J565</accession>
<dbReference type="EMBL" id="BNAV01000024">
    <property type="protein sequence ID" value="GHF89217.1"/>
    <property type="molecule type" value="Genomic_DNA"/>
</dbReference>
<dbReference type="PANTHER" id="PTHR30055:SF238">
    <property type="entry name" value="MYCOFACTOCIN BIOSYNTHESIS TRANSCRIPTIONAL REGULATOR MFTR-RELATED"/>
    <property type="match status" value="1"/>
</dbReference>
<comment type="caution">
    <text evidence="6">The sequence shown here is derived from an EMBL/GenBank/DDBJ whole genome shotgun (WGS) entry which is preliminary data.</text>
</comment>
<keyword evidence="1" id="KW-0805">Transcription regulation</keyword>
<feature type="DNA-binding region" description="H-T-H motif" evidence="4">
    <location>
        <begin position="29"/>
        <end position="48"/>
    </location>
</feature>
<organism evidence="6 7">
    <name type="scientific">Amycolatopsis bartoniae</name>
    <dbReference type="NCBI Taxonomy" id="941986"/>
    <lineage>
        <taxon>Bacteria</taxon>
        <taxon>Bacillati</taxon>
        <taxon>Actinomycetota</taxon>
        <taxon>Actinomycetes</taxon>
        <taxon>Pseudonocardiales</taxon>
        <taxon>Pseudonocardiaceae</taxon>
        <taxon>Amycolatopsis</taxon>
    </lineage>
</organism>
<keyword evidence="2 4" id="KW-0238">DNA-binding</keyword>
<dbReference type="PROSITE" id="PS01081">
    <property type="entry name" value="HTH_TETR_1"/>
    <property type="match status" value="1"/>
</dbReference>
<dbReference type="SUPFAM" id="SSF46689">
    <property type="entry name" value="Homeodomain-like"/>
    <property type="match status" value="1"/>
</dbReference>
<dbReference type="InterPro" id="IPR041347">
    <property type="entry name" value="MftR_C"/>
</dbReference>
<name>A0A8H9J565_9PSEU</name>
<evidence type="ECO:0000259" key="5">
    <source>
        <dbReference type="PROSITE" id="PS50977"/>
    </source>
</evidence>
<dbReference type="InterPro" id="IPR001647">
    <property type="entry name" value="HTH_TetR"/>
</dbReference>
<evidence type="ECO:0000313" key="7">
    <source>
        <dbReference type="Proteomes" id="UP000658656"/>
    </source>
</evidence>
<proteinExistence type="predicted"/>
<dbReference type="AlphaFoldDB" id="A0A8H9J565"/>
<dbReference type="GO" id="GO:0003700">
    <property type="term" value="F:DNA-binding transcription factor activity"/>
    <property type="evidence" value="ECO:0007669"/>
    <property type="project" value="TreeGrafter"/>
</dbReference>
<evidence type="ECO:0000313" key="6">
    <source>
        <dbReference type="EMBL" id="GHF89217.1"/>
    </source>
</evidence>
<dbReference type="PROSITE" id="PS50977">
    <property type="entry name" value="HTH_TETR_2"/>
    <property type="match status" value="1"/>
</dbReference>
<dbReference type="InterPro" id="IPR050109">
    <property type="entry name" value="HTH-type_TetR-like_transc_reg"/>
</dbReference>
<dbReference type="Proteomes" id="UP000658656">
    <property type="component" value="Unassembled WGS sequence"/>
</dbReference>
<dbReference type="InterPro" id="IPR023772">
    <property type="entry name" value="DNA-bd_HTH_TetR-type_CS"/>
</dbReference>
<evidence type="ECO:0000256" key="3">
    <source>
        <dbReference type="ARBA" id="ARBA00023163"/>
    </source>
</evidence>
<dbReference type="OrthoDB" id="4746440at2"/>
<protein>
    <submittedName>
        <fullName evidence="6">TetR family transcriptional regulator</fullName>
    </submittedName>
</protein>
<dbReference type="Gene3D" id="1.10.357.10">
    <property type="entry name" value="Tetracycline Repressor, domain 2"/>
    <property type="match status" value="1"/>
</dbReference>
<dbReference type="GO" id="GO:0000976">
    <property type="term" value="F:transcription cis-regulatory region binding"/>
    <property type="evidence" value="ECO:0007669"/>
    <property type="project" value="TreeGrafter"/>
</dbReference>
<gene>
    <name evidence="6" type="ORF">GCM10017566_73600</name>
</gene>
<keyword evidence="3" id="KW-0804">Transcription</keyword>
<evidence type="ECO:0000256" key="4">
    <source>
        <dbReference type="PROSITE-ProRule" id="PRU00335"/>
    </source>
</evidence>
<dbReference type="PANTHER" id="PTHR30055">
    <property type="entry name" value="HTH-TYPE TRANSCRIPTIONAL REGULATOR RUTR"/>
    <property type="match status" value="1"/>
</dbReference>
<dbReference type="Pfam" id="PF17754">
    <property type="entry name" value="TetR_C_14"/>
    <property type="match status" value="1"/>
</dbReference>
<reference evidence="6" key="2">
    <citation type="submission" date="2020-09" db="EMBL/GenBank/DDBJ databases">
        <authorList>
            <person name="Sun Q."/>
            <person name="Zhou Y."/>
        </authorList>
    </citation>
    <scope>NUCLEOTIDE SEQUENCE</scope>
    <source>
        <strain evidence="6">CGMCC 4.7679</strain>
    </source>
</reference>
<evidence type="ECO:0000256" key="2">
    <source>
        <dbReference type="ARBA" id="ARBA00023125"/>
    </source>
</evidence>